<sequence>MAEDVSIKKFLVSNFTNYKMTDSRPVMEQYNELLGILKRFTQPKINMDEAIQELTLVELGSHLHIEESLKVQDSDKPKGNKVVGPLFFNMIEHNNSSRNCKGVNVGNKANGWGTKSSVDGSSNSLKGNKTTDLVHGHGCVDLRFSSEKNVSLFNVLHVPNIRKNLVSSSILNNCGYKQVIKSNKFVLSEHDEALDKFKLFKTEVELQQGSLIKRFRIDRGVSIIKSRDVIFDENRFSSVPRPSQRSLVNGTEDFGVSTPMDISEKQMPNNSQAVTQLEYSRVIGCQMYDITCIRPDIAFSLGKLSRYTSNPSTQHWQAIHRVMKYLKKTMDYRLTYTGYSLVLEGYIDASWISNSEDNSSTSV</sequence>
<dbReference type="Pfam" id="PF22936">
    <property type="entry name" value="Pol_BBD"/>
    <property type="match status" value="1"/>
</dbReference>
<reference evidence="2" key="1">
    <citation type="journal article" date="2019" name="Sci. Rep.">
        <title>Draft genome of Tanacetum cinerariifolium, the natural source of mosquito coil.</title>
        <authorList>
            <person name="Yamashiro T."/>
            <person name="Shiraishi A."/>
            <person name="Satake H."/>
            <person name="Nakayama K."/>
        </authorList>
    </citation>
    <scope>NUCLEOTIDE SEQUENCE</scope>
</reference>
<feature type="domain" description="Retrovirus-related Pol polyprotein from transposon TNT 1-94-like beta-barrel" evidence="1">
    <location>
        <begin position="127"/>
        <end position="176"/>
    </location>
</feature>
<dbReference type="AlphaFoldDB" id="A0A6L2MBS4"/>
<comment type="caution">
    <text evidence="2">The sequence shown here is derived from an EMBL/GenBank/DDBJ whole genome shotgun (WGS) entry which is preliminary data.</text>
</comment>
<proteinExistence type="predicted"/>
<gene>
    <name evidence="2" type="ORF">Tci_043409</name>
</gene>
<dbReference type="EMBL" id="BKCJ010006304">
    <property type="protein sequence ID" value="GEU71431.1"/>
    <property type="molecule type" value="Genomic_DNA"/>
</dbReference>
<evidence type="ECO:0000259" key="1">
    <source>
        <dbReference type="Pfam" id="PF22936"/>
    </source>
</evidence>
<dbReference type="InterPro" id="IPR054722">
    <property type="entry name" value="PolX-like_BBD"/>
</dbReference>
<organism evidence="2">
    <name type="scientific">Tanacetum cinerariifolium</name>
    <name type="common">Dalmatian daisy</name>
    <name type="synonym">Chrysanthemum cinerariifolium</name>
    <dbReference type="NCBI Taxonomy" id="118510"/>
    <lineage>
        <taxon>Eukaryota</taxon>
        <taxon>Viridiplantae</taxon>
        <taxon>Streptophyta</taxon>
        <taxon>Embryophyta</taxon>
        <taxon>Tracheophyta</taxon>
        <taxon>Spermatophyta</taxon>
        <taxon>Magnoliopsida</taxon>
        <taxon>eudicotyledons</taxon>
        <taxon>Gunneridae</taxon>
        <taxon>Pentapetalae</taxon>
        <taxon>asterids</taxon>
        <taxon>campanulids</taxon>
        <taxon>Asterales</taxon>
        <taxon>Asteraceae</taxon>
        <taxon>Asteroideae</taxon>
        <taxon>Anthemideae</taxon>
        <taxon>Anthemidinae</taxon>
        <taxon>Tanacetum</taxon>
    </lineage>
</organism>
<accession>A0A6L2MBS4</accession>
<name>A0A6L2MBS4_TANCI</name>
<dbReference type="PANTHER" id="PTHR47592:SF29">
    <property type="entry name" value="ZINC FINGER, CCHC-TYPE"/>
    <property type="match status" value="1"/>
</dbReference>
<evidence type="ECO:0000313" key="2">
    <source>
        <dbReference type="EMBL" id="GEU71431.1"/>
    </source>
</evidence>
<dbReference type="PANTHER" id="PTHR47592">
    <property type="entry name" value="PBF68 PROTEIN"/>
    <property type="match status" value="1"/>
</dbReference>
<protein>
    <submittedName>
        <fullName evidence="2">Zinc finger, CCHC-type</fullName>
    </submittedName>
</protein>